<keyword evidence="4" id="KW-1185">Reference proteome</keyword>
<sequence length="558" mass="61528">MYGGDEVSAIVIDLGSHTCKAGYAGEDAPKAVFPSELSTVGTFGYAYVFINVKRCSGKQFDRNGAAGALNFRLFTIPSLHATKTSEVKFTEVVLTKVSLWLFFAVAAHEGKEDQIELMLVKVVGSIDQMEPDDPDNSDKNSASIPDSKSVVRPFDADSKSVVRPFDAEKSKGKRKLYVGSQALGYRRDHMEVLSPIKDGVVVDWEIVENIWDHALRDCLLIDPKEHPMLLAEPSSNSQQQREKTAELMFEKYKVPALFLAKNAVLTSFASGRATSLVVDSGGGSTTIAPVHDGYVLQKAVQSSPIGGEFLSDCLMKSLESKGLTIKPRYSFKRKEIRPGEFQTVDLDFPNTTESYRLYSQRVIAGDIKECVCRAPDTPYDGVNPMNTYSSCILSFAESSYSNIPMTPYELPDGQTIEIGADRFKIPDVLFNPSLVQTIPGMESFAETAALVRGLPQMVIESINKCDVDIRRELFSSILLSGGTASMQQLKERLEKDLLEESPQAARVKVLASGNATERRFSVWIGGSILASLGSFQQMWFSKSEYEEHGASYIQRKCP</sequence>
<dbReference type="Gene3D" id="3.90.640.10">
    <property type="entry name" value="Actin, Chain A, domain 4"/>
    <property type="match status" value="1"/>
</dbReference>
<reference evidence="3" key="1">
    <citation type="submission" date="2019-11" db="EMBL/GenBank/DDBJ databases">
        <authorList>
            <person name="Liu Y."/>
            <person name="Hou J."/>
            <person name="Li T.-Q."/>
            <person name="Guan C.-H."/>
            <person name="Wu X."/>
            <person name="Wu H.-Z."/>
            <person name="Ling F."/>
            <person name="Zhang R."/>
            <person name="Shi X.-G."/>
            <person name="Ren J.-P."/>
            <person name="Chen E.-F."/>
            <person name="Sun J.-M."/>
        </authorList>
    </citation>
    <scope>NUCLEOTIDE SEQUENCE</scope>
    <source>
        <strain evidence="3">Adult_tree_wgs_1</strain>
        <tissue evidence="3">Leaves</tissue>
    </source>
</reference>
<dbReference type="OrthoDB" id="5132116at2759"/>
<evidence type="ECO:0000313" key="4">
    <source>
        <dbReference type="Proteomes" id="UP000626092"/>
    </source>
</evidence>
<dbReference type="CDD" id="cd13395">
    <property type="entry name" value="ASKHA_NBD_Arp4_ACTL6-like"/>
    <property type="match status" value="1"/>
</dbReference>
<dbReference type="Gene3D" id="3.30.420.40">
    <property type="match status" value="3"/>
</dbReference>
<dbReference type="EMBL" id="WJXA01000012">
    <property type="protein sequence ID" value="KAF7124660.1"/>
    <property type="molecule type" value="Genomic_DNA"/>
</dbReference>
<organism evidence="3 4">
    <name type="scientific">Rhododendron simsii</name>
    <name type="common">Sims's rhododendron</name>
    <dbReference type="NCBI Taxonomy" id="118357"/>
    <lineage>
        <taxon>Eukaryota</taxon>
        <taxon>Viridiplantae</taxon>
        <taxon>Streptophyta</taxon>
        <taxon>Embryophyta</taxon>
        <taxon>Tracheophyta</taxon>
        <taxon>Spermatophyta</taxon>
        <taxon>Magnoliopsida</taxon>
        <taxon>eudicotyledons</taxon>
        <taxon>Gunneridae</taxon>
        <taxon>Pentapetalae</taxon>
        <taxon>asterids</taxon>
        <taxon>Ericales</taxon>
        <taxon>Ericaceae</taxon>
        <taxon>Ericoideae</taxon>
        <taxon>Rhodoreae</taxon>
        <taxon>Rhododendron</taxon>
    </lineage>
</organism>
<comment type="caution">
    <text evidence="3">The sequence shown here is derived from an EMBL/GenBank/DDBJ whole genome shotgun (WGS) entry which is preliminary data.</text>
</comment>
<dbReference type="InterPro" id="IPR004000">
    <property type="entry name" value="Actin"/>
</dbReference>
<feature type="region of interest" description="Disordered" evidence="2">
    <location>
        <begin position="129"/>
        <end position="152"/>
    </location>
</feature>
<gene>
    <name evidence="3" type="ORF">RHSIM_Rhsim12G0144100</name>
</gene>
<comment type="similarity">
    <text evidence="1">Belongs to the actin family.</text>
</comment>
<evidence type="ECO:0000313" key="3">
    <source>
        <dbReference type="EMBL" id="KAF7124660.1"/>
    </source>
</evidence>
<evidence type="ECO:0008006" key="5">
    <source>
        <dbReference type="Google" id="ProtNLM"/>
    </source>
</evidence>
<dbReference type="Pfam" id="PF00022">
    <property type="entry name" value="Actin"/>
    <property type="match status" value="2"/>
</dbReference>
<dbReference type="SMART" id="SM00268">
    <property type="entry name" value="ACTIN"/>
    <property type="match status" value="1"/>
</dbReference>
<dbReference type="SUPFAM" id="SSF53067">
    <property type="entry name" value="Actin-like ATPase domain"/>
    <property type="match status" value="2"/>
</dbReference>
<dbReference type="Proteomes" id="UP000626092">
    <property type="component" value="Unassembled WGS sequence"/>
</dbReference>
<evidence type="ECO:0000256" key="2">
    <source>
        <dbReference type="SAM" id="MobiDB-lite"/>
    </source>
</evidence>
<dbReference type="AlphaFoldDB" id="A0A834G499"/>
<protein>
    <recommendedName>
        <fullName evidence="5">Actin-related protein 4</fullName>
    </recommendedName>
</protein>
<accession>A0A834G499</accession>
<dbReference type="PANTHER" id="PTHR11937">
    <property type="entry name" value="ACTIN"/>
    <property type="match status" value="1"/>
</dbReference>
<evidence type="ECO:0000256" key="1">
    <source>
        <dbReference type="RuleBase" id="RU000487"/>
    </source>
</evidence>
<dbReference type="FunFam" id="3.30.420.40:FF:000127">
    <property type="entry name" value="actin-related protein 4"/>
    <property type="match status" value="1"/>
</dbReference>
<proteinExistence type="inferred from homology"/>
<name>A0A834G499_RHOSS</name>
<dbReference type="InterPro" id="IPR043129">
    <property type="entry name" value="ATPase_NBD"/>
</dbReference>